<evidence type="ECO:0000313" key="14">
    <source>
        <dbReference type="Proteomes" id="UP000583049"/>
    </source>
</evidence>
<feature type="domain" description="Integrase-type" evidence="11">
    <location>
        <begin position="100"/>
        <end position="141"/>
    </location>
</feature>
<protein>
    <submittedName>
        <fullName evidence="13">POK19 protein</fullName>
    </submittedName>
</protein>
<dbReference type="EMBL" id="VWPO01005084">
    <property type="protein sequence ID" value="NXY79136.1"/>
    <property type="molecule type" value="Genomic_DNA"/>
</dbReference>
<dbReference type="GO" id="GO:0004523">
    <property type="term" value="F:RNA-DNA hybrid ribonuclease activity"/>
    <property type="evidence" value="ECO:0007669"/>
    <property type="project" value="InterPro"/>
</dbReference>
<evidence type="ECO:0000256" key="10">
    <source>
        <dbReference type="PROSITE-ProRule" id="PRU00450"/>
    </source>
</evidence>
<dbReference type="InterPro" id="IPR017856">
    <property type="entry name" value="Integrase-like_N"/>
</dbReference>
<dbReference type="PANTHER" id="PTHR41694:SF4">
    <property type="entry name" value="ENDOGENOUS RETROVIRUS GROUP K MEMBER 10 POL PROTEIN-RELATED"/>
    <property type="match status" value="1"/>
</dbReference>
<dbReference type="InterPro" id="IPR003308">
    <property type="entry name" value="Integrase_Zn-bd_dom_N"/>
</dbReference>
<reference evidence="13 14" key="1">
    <citation type="submission" date="2019-09" db="EMBL/GenBank/DDBJ databases">
        <title>Bird 10,000 Genomes (B10K) Project - Family phase.</title>
        <authorList>
            <person name="Zhang G."/>
        </authorList>
    </citation>
    <scope>NUCLEOTIDE SEQUENCE [LARGE SCALE GENOMIC DNA]</scope>
    <source>
        <strain evidence="13">B10K-CU-031-08</strain>
        <tissue evidence="13">Muscle</tissue>
    </source>
</reference>
<accession>A0A7L4MN78</accession>
<dbReference type="PANTHER" id="PTHR41694">
    <property type="entry name" value="ENDOGENOUS RETROVIRUS GROUP K MEMBER POL PROTEIN"/>
    <property type="match status" value="1"/>
</dbReference>
<name>A0A7L4MN78_GLAPT</name>
<dbReference type="GO" id="GO:0003964">
    <property type="term" value="F:RNA-directed DNA polymerase activity"/>
    <property type="evidence" value="ECO:0007669"/>
    <property type="project" value="UniProtKB-KW"/>
</dbReference>
<dbReference type="SUPFAM" id="SSF46919">
    <property type="entry name" value="N-terminal Zn binding domain of HIV integrase"/>
    <property type="match status" value="1"/>
</dbReference>
<feature type="non-terminal residue" evidence="13">
    <location>
        <position position="153"/>
    </location>
</feature>
<evidence type="ECO:0000256" key="2">
    <source>
        <dbReference type="ARBA" id="ARBA00022695"/>
    </source>
</evidence>
<keyword evidence="9" id="KW-0511">Multifunctional enzyme</keyword>
<proteinExistence type="predicted"/>
<keyword evidence="2" id="KW-0548">Nucleotidyltransferase</keyword>
<dbReference type="InterPro" id="IPR036397">
    <property type="entry name" value="RNaseH_sf"/>
</dbReference>
<evidence type="ECO:0000256" key="1">
    <source>
        <dbReference type="ARBA" id="ARBA00022679"/>
    </source>
</evidence>
<sequence length="153" mass="17151">VELRAMAMVFQNFPGPVNIITDSAYVAGLVQRLDKAVLGHVSNETLLAVLKLLWLEIQKHHYEYYVMHIKSHTTLPGFIVEGNAKADALVSTMVLGPVPDIKQQAIASHRFYHQVYRALKHQFHISNSEAHAIVAACPDCQDHHVPIYYGTNP</sequence>
<keyword evidence="8" id="KW-0695">RNA-directed DNA polymerase</keyword>
<dbReference type="SUPFAM" id="SSF53098">
    <property type="entry name" value="Ribonuclease H-like"/>
    <property type="match status" value="1"/>
</dbReference>
<evidence type="ECO:0000256" key="7">
    <source>
        <dbReference type="ARBA" id="ARBA00022833"/>
    </source>
</evidence>
<dbReference type="InterPro" id="IPR002156">
    <property type="entry name" value="RNaseH_domain"/>
</dbReference>
<keyword evidence="5" id="KW-0255">Endonuclease</keyword>
<feature type="non-terminal residue" evidence="13">
    <location>
        <position position="1"/>
    </location>
</feature>
<keyword evidence="3" id="KW-0540">Nuclease</keyword>
<comment type="caution">
    <text evidence="13">The sequence shown here is derived from an EMBL/GenBank/DDBJ whole genome shotgun (WGS) entry which is preliminary data.</text>
</comment>
<dbReference type="GO" id="GO:0008270">
    <property type="term" value="F:zinc ion binding"/>
    <property type="evidence" value="ECO:0007669"/>
    <property type="project" value="UniProtKB-KW"/>
</dbReference>
<dbReference type="PROSITE" id="PS50876">
    <property type="entry name" value="ZF_INTEGRASE"/>
    <property type="match status" value="1"/>
</dbReference>
<evidence type="ECO:0000313" key="13">
    <source>
        <dbReference type="EMBL" id="NXY79136.1"/>
    </source>
</evidence>
<dbReference type="GO" id="GO:0035613">
    <property type="term" value="F:RNA stem-loop binding"/>
    <property type="evidence" value="ECO:0007669"/>
    <property type="project" value="TreeGrafter"/>
</dbReference>
<keyword evidence="14" id="KW-1185">Reference proteome</keyword>
<keyword evidence="10" id="KW-0863">Zinc-finger</keyword>
<evidence type="ECO:0000259" key="11">
    <source>
        <dbReference type="PROSITE" id="PS50876"/>
    </source>
</evidence>
<keyword evidence="6" id="KW-0378">Hydrolase</keyword>
<dbReference type="InterPro" id="IPR012337">
    <property type="entry name" value="RNaseH-like_sf"/>
</dbReference>
<keyword evidence="4" id="KW-0479">Metal-binding</keyword>
<evidence type="ECO:0000256" key="4">
    <source>
        <dbReference type="ARBA" id="ARBA00022723"/>
    </source>
</evidence>
<keyword evidence="7" id="KW-0862">Zinc</keyword>
<evidence type="ECO:0000256" key="9">
    <source>
        <dbReference type="ARBA" id="ARBA00023268"/>
    </source>
</evidence>
<dbReference type="Gene3D" id="1.10.10.200">
    <property type="match status" value="1"/>
</dbReference>
<organism evidence="13 14">
    <name type="scientific">Glareola pratincola</name>
    <name type="common">Collared pratincole</name>
    <name type="synonym">Hirundo pratincola</name>
    <dbReference type="NCBI Taxonomy" id="43316"/>
    <lineage>
        <taxon>Eukaryota</taxon>
        <taxon>Metazoa</taxon>
        <taxon>Chordata</taxon>
        <taxon>Craniata</taxon>
        <taxon>Vertebrata</taxon>
        <taxon>Euteleostomi</taxon>
        <taxon>Archelosauria</taxon>
        <taxon>Archosauria</taxon>
        <taxon>Dinosauria</taxon>
        <taxon>Saurischia</taxon>
        <taxon>Theropoda</taxon>
        <taxon>Coelurosauria</taxon>
        <taxon>Aves</taxon>
        <taxon>Neognathae</taxon>
        <taxon>Neoaves</taxon>
        <taxon>Charadriiformes</taxon>
        <taxon>Glareolidae</taxon>
        <taxon>Glareola</taxon>
    </lineage>
</organism>
<dbReference type="Pfam" id="PF02022">
    <property type="entry name" value="Integrase_Zn"/>
    <property type="match status" value="1"/>
</dbReference>
<keyword evidence="1" id="KW-0808">Transferase</keyword>
<dbReference type="Gene3D" id="3.30.420.10">
    <property type="entry name" value="Ribonuclease H-like superfamily/Ribonuclease H"/>
    <property type="match status" value="1"/>
</dbReference>
<dbReference type="Pfam" id="PF00075">
    <property type="entry name" value="RNase_H"/>
    <property type="match status" value="1"/>
</dbReference>
<evidence type="ECO:0000259" key="12">
    <source>
        <dbReference type="PROSITE" id="PS50879"/>
    </source>
</evidence>
<dbReference type="Proteomes" id="UP000583049">
    <property type="component" value="Unassembled WGS sequence"/>
</dbReference>
<gene>
    <name evidence="13" type="primary">Ervk19_2</name>
    <name evidence="13" type="ORF">GLAPRA_R15528</name>
</gene>
<feature type="domain" description="RNase H type-1" evidence="12">
    <location>
        <begin position="1"/>
        <end position="95"/>
    </location>
</feature>
<dbReference type="PROSITE" id="PS50879">
    <property type="entry name" value="RNASE_H_1"/>
    <property type="match status" value="1"/>
</dbReference>
<evidence type="ECO:0000256" key="6">
    <source>
        <dbReference type="ARBA" id="ARBA00022801"/>
    </source>
</evidence>
<evidence type="ECO:0000256" key="5">
    <source>
        <dbReference type="ARBA" id="ARBA00022759"/>
    </source>
</evidence>
<evidence type="ECO:0000256" key="3">
    <source>
        <dbReference type="ARBA" id="ARBA00022722"/>
    </source>
</evidence>
<evidence type="ECO:0000256" key="8">
    <source>
        <dbReference type="ARBA" id="ARBA00022918"/>
    </source>
</evidence>
<dbReference type="AlphaFoldDB" id="A0A7L4MN78"/>